<dbReference type="Proteomes" id="UP000280228">
    <property type="component" value="Chromosome"/>
</dbReference>
<dbReference type="EMBL" id="CP034662">
    <property type="protein sequence ID" value="AZQ94050.1"/>
    <property type="molecule type" value="Genomic_DNA"/>
</dbReference>
<sequence>MAIVSKRSTKGIVMPLFSSQKTLKTWLNDYATSHQNPTNKRIH</sequence>
<evidence type="ECO:0000313" key="1">
    <source>
        <dbReference type="EMBL" id="AZQ94050.1"/>
    </source>
</evidence>
<evidence type="ECO:0000313" key="2">
    <source>
        <dbReference type="Proteomes" id="UP000280228"/>
    </source>
</evidence>
<gene>
    <name evidence="1" type="ORF">EJK53_1964</name>
</gene>
<accession>A0A3S9QHD1</accession>
<organism evidence="1 2">
    <name type="scientific">Moraxella catarrhalis</name>
    <name type="common">Branhamella catarrhalis</name>
    <dbReference type="NCBI Taxonomy" id="480"/>
    <lineage>
        <taxon>Bacteria</taxon>
        <taxon>Pseudomonadati</taxon>
        <taxon>Pseudomonadota</taxon>
        <taxon>Gammaproteobacteria</taxon>
        <taxon>Moraxellales</taxon>
        <taxon>Moraxellaceae</taxon>
        <taxon>Moraxella</taxon>
    </lineage>
</organism>
<proteinExistence type="predicted"/>
<dbReference type="AlphaFoldDB" id="A0A3S9QHD1"/>
<reference evidence="1 2" key="1">
    <citation type="submission" date="2018-12" db="EMBL/GenBank/DDBJ databases">
        <title>Persistence of Moraxella catarrhalis in Chronic Obstructive Pulmonary Disease and Regulation of the Hag/MID Adhesin.</title>
        <authorList>
            <person name="Murphy T."/>
            <person name="Zhao X."/>
            <person name="Vyas G."/>
            <person name="Aluvathingal J."/>
            <person name="Nadendla S."/>
            <person name="Tallon L."/>
            <person name="Tettelin H."/>
        </authorList>
    </citation>
    <scope>NUCLEOTIDE SEQUENCE [LARGE SCALE GENOMIC DNA]</scope>
    <source>
        <strain evidence="1 2">46P58B1</strain>
    </source>
</reference>
<name>A0A3S9QHD1_MORCA</name>
<protein>
    <submittedName>
        <fullName evidence="1">Uncharacterized protein</fullName>
    </submittedName>
</protein>